<evidence type="ECO:0000313" key="2">
    <source>
        <dbReference type="Proteomes" id="UP000324222"/>
    </source>
</evidence>
<proteinExistence type="predicted"/>
<reference evidence="1 2" key="1">
    <citation type="submission" date="2019-05" db="EMBL/GenBank/DDBJ databases">
        <title>Another draft genome of Portunus trituberculatus and its Hox gene families provides insights of decapod evolution.</title>
        <authorList>
            <person name="Jeong J.-H."/>
            <person name="Song I."/>
            <person name="Kim S."/>
            <person name="Choi T."/>
            <person name="Kim D."/>
            <person name="Ryu S."/>
            <person name="Kim W."/>
        </authorList>
    </citation>
    <scope>NUCLEOTIDE SEQUENCE [LARGE SCALE GENOMIC DNA]</scope>
    <source>
        <tissue evidence="1">Muscle</tissue>
    </source>
</reference>
<keyword evidence="2" id="KW-1185">Reference proteome</keyword>
<sequence>MWMKIFAGWGEGERRSQPGTIAACDVRGAGPDADLWCLLLGCRHVDKLLILLRPLAQQVHHVLLLGGRHHDRLLVDEALRSVDEHNVVLQAGRRHWRARPHDGRKIWGAVDVQVAGDLGRDAAAVNVTHLASTTASTTAIAASKASSKATAKPTAKVTAKATATSTSTAVAAAASSSAAAAMGEAYARGRSATITLLGSSDCQQR</sequence>
<evidence type="ECO:0000313" key="1">
    <source>
        <dbReference type="EMBL" id="MPC95202.1"/>
    </source>
</evidence>
<gene>
    <name evidence="1" type="ORF">E2C01_090403</name>
</gene>
<accession>A0A5B7JGH3</accession>
<comment type="caution">
    <text evidence="1">The sequence shown here is derived from an EMBL/GenBank/DDBJ whole genome shotgun (WGS) entry which is preliminary data.</text>
</comment>
<name>A0A5B7JGH3_PORTR</name>
<dbReference type="Proteomes" id="UP000324222">
    <property type="component" value="Unassembled WGS sequence"/>
</dbReference>
<dbReference type="AlphaFoldDB" id="A0A5B7JGH3"/>
<protein>
    <submittedName>
        <fullName evidence="1">Uncharacterized protein</fullName>
    </submittedName>
</protein>
<dbReference type="EMBL" id="VSRR010101321">
    <property type="protein sequence ID" value="MPC95202.1"/>
    <property type="molecule type" value="Genomic_DNA"/>
</dbReference>
<organism evidence="1 2">
    <name type="scientific">Portunus trituberculatus</name>
    <name type="common">Swimming crab</name>
    <name type="synonym">Neptunus trituberculatus</name>
    <dbReference type="NCBI Taxonomy" id="210409"/>
    <lineage>
        <taxon>Eukaryota</taxon>
        <taxon>Metazoa</taxon>
        <taxon>Ecdysozoa</taxon>
        <taxon>Arthropoda</taxon>
        <taxon>Crustacea</taxon>
        <taxon>Multicrustacea</taxon>
        <taxon>Malacostraca</taxon>
        <taxon>Eumalacostraca</taxon>
        <taxon>Eucarida</taxon>
        <taxon>Decapoda</taxon>
        <taxon>Pleocyemata</taxon>
        <taxon>Brachyura</taxon>
        <taxon>Eubrachyura</taxon>
        <taxon>Portunoidea</taxon>
        <taxon>Portunidae</taxon>
        <taxon>Portuninae</taxon>
        <taxon>Portunus</taxon>
    </lineage>
</organism>